<dbReference type="PIRSF" id="PIRSF000349">
    <property type="entry name" value="SODismutase"/>
    <property type="match status" value="1"/>
</dbReference>
<dbReference type="Pfam" id="PF00081">
    <property type="entry name" value="Sod_Fe_N"/>
    <property type="match status" value="1"/>
</dbReference>
<dbReference type="Gene3D" id="1.10.287.990">
    <property type="entry name" value="Fe,Mn superoxide dismutase (SOD) domain"/>
    <property type="match status" value="1"/>
</dbReference>
<proteinExistence type="inferred from homology"/>
<dbReference type="EC" id="1.15.1.1" evidence="2 6"/>
<dbReference type="InterPro" id="IPR019833">
    <property type="entry name" value="Mn/Fe_SOD_BS"/>
</dbReference>
<comment type="function">
    <text evidence="6">Destroys radicals which are normally produced within the cells and which are toxic to biological systems.</text>
</comment>
<feature type="binding site" evidence="5">
    <location>
        <position position="82"/>
    </location>
    <ligand>
        <name>Mn(2+)</name>
        <dbReference type="ChEBI" id="CHEBI:29035"/>
    </ligand>
</feature>
<keyword evidence="3 5" id="KW-0479">Metal-binding</keyword>
<reference evidence="9" key="1">
    <citation type="submission" date="2017-05" db="EMBL/GenBank/DDBJ databases">
        <authorList>
            <person name="Varghese N."/>
            <person name="Submissions S."/>
        </authorList>
    </citation>
    <scope>NUCLEOTIDE SEQUENCE</scope>
    <source>
        <strain evidence="9">Su22</strain>
    </source>
</reference>
<keyword evidence="4 6" id="KW-0560">Oxidoreductase</keyword>
<name>A0AA46AK39_9CLOT</name>
<dbReference type="InterPro" id="IPR019832">
    <property type="entry name" value="Mn/Fe_SOD_C"/>
</dbReference>
<comment type="similarity">
    <text evidence="1 6">Belongs to the iron/manganese superoxide dismutase family.</text>
</comment>
<dbReference type="FunFam" id="1.10.287.990:FF:000001">
    <property type="entry name" value="Superoxide dismutase"/>
    <property type="match status" value="1"/>
</dbReference>
<feature type="domain" description="Manganese/iron superoxide dismutase C-terminal" evidence="8">
    <location>
        <begin position="97"/>
        <end position="197"/>
    </location>
</feature>
<dbReference type="PRINTS" id="PR01703">
    <property type="entry name" value="MNSODISMTASE"/>
</dbReference>
<comment type="catalytic activity">
    <reaction evidence="6">
        <text>2 superoxide + 2 H(+) = H2O2 + O2</text>
        <dbReference type="Rhea" id="RHEA:20696"/>
        <dbReference type="ChEBI" id="CHEBI:15378"/>
        <dbReference type="ChEBI" id="CHEBI:15379"/>
        <dbReference type="ChEBI" id="CHEBI:16240"/>
        <dbReference type="ChEBI" id="CHEBI:18421"/>
        <dbReference type="EC" id="1.15.1.1"/>
    </reaction>
</comment>
<evidence type="ECO:0000256" key="3">
    <source>
        <dbReference type="ARBA" id="ARBA00022723"/>
    </source>
</evidence>
<feature type="binding site" evidence="5">
    <location>
        <position position="27"/>
    </location>
    <ligand>
        <name>Mn(2+)</name>
        <dbReference type="ChEBI" id="CHEBI:29035"/>
    </ligand>
</feature>
<dbReference type="Proteomes" id="UP001158066">
    <property type="component" value="Unassembled WGS sequence"/>
</dbReference>
<dbReference type="SUPFAM" id="SSF54719">
    <property type="entry name" value="Fe,Mn superoxide dismutase (SOD), C-terminal domain"/>
    <property type="match status" value="1"/>
</dbReference>
<gene>
    <name evidence="9" type="ORF">SAMN06296020_1144</name>
</gene>
<dbReference type="Pfam" id="PF02777">
    <property type="entry name" value="Sod_Fe_C"/>
    <property type="match status" value="1"/>
</dbReference>
<accession>A0AA46AK39</accession>
<evidence type="ECO:0000313" key="9">
    <source>
        <dbReference type="EMBL" id="SMP66307.1"/>
    </source>
</evidence>
<organism evidence="9 10">
    <name type="scientific">Anoxynatronum buryatiense</name>
    <dbReference type="NCBI Taxonomy" id="489973"/>
    <lineage>
        <taxon>Bacteria</taxon>
        <taxon>Bacillati</taxon>
        <taxon>Bacillota</taxon>
        <taxon>Clostridia</taxon>
        <taxon>Eubacteriales</taxon>
        <taxon>Clostridiaceae</taxon>
        <taxon>Anoxynatronum</taxon>
    </lineage>
</organism>
<keyword evidence="10" id="KW-1185">Reference proteome</keyword>
<evidence type="ECO:0000256" key="1">
    <source>
        <dbReference type="ARBA" id="ARBA00008714"/>
    </source>
</evidence>
<dbReference type="PANTHER" id="PTHR43595:SF2">
    <property type="entry name" value="SMALL RIBOSOMAL SUBUNIT PROTEIN MS42"/>
    <property type="match status" value="1"/>
</dbReference>
<dbReference type="InterPro" id="IPR001189">
    <property type="entry name" value="Mn/Fe_SOD"/>
</dbReference>
<dbReference type="RefSeq" id="WP_283410242.1">
    <property type="nucleotide sequence ID" value="NZ_FXUF01000014.1"/>
</dbReference>
<evidence type="ECO:0000313" key="10">
    <source>
        <dbReference type="Proteomes" id="UP001158066"/>
    </source>
</evidence>
<dbReference type="GO" id="GO:0004784">
    <property type="term" value="F:superoxide dismutase activity"/>
    <property type="evidence" value="ECO:0007669"/>
    <property type="project" value="UniProtKB-EC"/>
</dbReference>
<dbReference type="InterPro" id="IPR036324">
    <property type="entry name" value="Mn/Fe_SOD_N_sf"/>
</dbReference>
<feature type="binding site" evidence="5">
    <location>
        <position position="168"/>
    </location>
    <ligand>
        <name>Mn(2+)</name>
        <dbReference type="ChEBI" id="CHEBI:29035"/>
    </ligand>
</feature>
<dbReference type="EMBL" id="FXUF01000014">
    <property type="protein sequence ID" value="SMP66307.1"/>
    <property type="molecule type" value="Genomic_DNA"/>
</dbReference>
<evidence type="ECO:0000256" key="6">
    <source>
        <dbReference type="RuleBase" id="RU000414"/>
    </source>
</evidence>
<dbReference type="PANTHER" id="PTHR43595">
    <property type="entry name" value="37S RIBOSOMAL PROTEIN S26, MITOCHONDRIAL"/>
    <property type="match status" value="1"/>
</dbReference>
<feature type="binding site" evidence="5">
    <location>
        <position position="164"/>
    </location>
    <ligand>
        <name>Mn(2+)</name>
        <dbReference type="ChEBI" id="CHEBI:29035"/>
    </ligand>
</feature>
<dbReference type="InterPro" id="IPR036314">
    <property type="entry name" value="SOD_C_sf"/>
</dbReference>
<feature type="domain" description="Manganese/iron superoxide dismutase N-terminal" evidence="7">
    <location>
        <begin position="2"/>
        <end position="90"/>
    </location>
</feature>
<dbReference type="FunFam" id="3.55.40.20:FF:000001">
    <property type="entry name" value="Superoxide dismutase"/>
    <property type="match status" value="1"/>
</dbReference>
<evidence type="ECO:0000256" key="2">
    <source>
        <dbReference type="ARBA" id="ARBA00012682"/>
    </source>
</evidence>
<protein>
    <recommendedName>
        <fullName evidence="2 6">Superoxide dismutase</fullName>
        <ecNumber evidence="2 6">1.15.1.1</ecNumber>
    </recommendedName>
</protein>
<dbReference type="GO" id="GO:0005737">
    <property type="term" value="C:cytoplasm"/>
    <property type="evidence" value="ECO:0007669"/>
    <property type="project" value="TreeGrafter"/>
</dbReference>
<dbReference type="SUPFAM" id="SSF46609">
    <property type="entry name" value="Fe,Mn superoxide dismutase (SOD), N-terminal domain"/>
    <property type="match status" value="1"/>
</dbReference>
<dbReference type="Gene3D" id="3.55.40.20">
    <property type="entry name" value="Iron/manganese superoxide dismutase, C-terminal domain"/>
    <property type="match status" value="1"/>
</dbReference>
<dbReference type="AlphaFoldDB" id="A0AA46AK39"/>
<dbReference type="PROSITE" id="PS00088">
    <property type="entry name" value="SOD_MN"/>
    <property type="match status" value="1"/>
</dbReference>
<evidence type="ECO:0000259" key="8">
    <source>
        <dbReference type="Pfam" id="PF02777"/>
    </source>
</evidence>
<dbReference type="GO" id="GO:0046872">
    <property type="term" value="F:metal ion binding"/>
    <property type="evidence" value="ECO:0007669"/>
    <property type="project" value="UniProtKB-KW"/>
</dbReference>
<evidence type="ECO:0000256" key="4">
    <source>
        <dbReference type="ARBA" id="ARBA00023002"/>
    </source>
</evidence>
<evidence type="ECO:0000256" key="5">
    <source>
        <dbReference type="PIRSR" id="PIRSR000349-1"/>
    </source>
</evidence>
<sequence length="203" mass="23448">MTYQLPKLPYDYNALEPHIDALTMETHHSKHHQTYVTKLNEALEGHEDWQQLEIKELVARLSELPESVRTAVRNNGGGHYNHSLFWELMSPTPKTEPTGKLAAKINEVFGSLESFKEKFKQAALGRFGSGWAWLVLDNGQLAVVSTANQDNPVTEGKEVLMGIDVWEHAYYLKYMNKRPDYVDAWWSVLDWKKVEERFETLSK</sequence>
<evidence type="ECO:0000259" key="7">
    <source>
        <dbReference type="Pfam" id="PF00081"/>
    </source>
</evidence>
<dbReference type="InterPro" id="IPR019831">
    <property type="entry name" value="Mn/Fe_SOD_N"/>
</dbReference>
<comment type="caution">
    <text evidence="9">The sequence shown here is derived from an EMBL/GenBank/DDBJ whole genome shotgun (WGS) entry which is preliminary data.</text>
</comment>